<evidence type="ECO:0000313" key="3">
    <source>
        <dbReference type="EMBL" id="CAE0698428.1"/>
    </source>
</evidence>
<dbReference type="EMBL" id="HBIW01016083">
    <property type="protein sequence ID" value="CAE0698428.1"/>
    <property type="molecule type" value="Transcribed_RNA"/>
</dbReference>
<protein>
    <submittedName>
        <fullName evidence="3">Uncharacterized protein</fullName>
    </submittedName>
</protein>
<keyword evidence="2" id="KW-1133">Transmembrane helix</keyword>
<name>A0A7S3ZYZ1_9STRA</name>
<evidence type="ECO:0000256" key="2">
    <source>
        <dbReference type="SAM" id="Phobius"/>
    </source>
</evidence>
<feature type="transmembrane region" description="Helical" evidence="2">
    <location>
        <begin position="331"/>
        <end position="350"/>
    </location>
</feature>
<feature type="transmembrane region" description="Helical" evidence="2">
    <location>
        <begin position="228"/>
        <end position="247"/>
    </location>
</feature>
<feature type="region of interest" description="Disordered" evidence="1">
    <location>
        <begin position="72"/>
        <end position="117"/>
    </location>
</feature>
<feature type="transmembrane region" description="Helical" evidence="2">
    <location>
        <begin position="138"/>
        <end position="161"/>
    </location>
</feature>
<keyword evidence="2" id="KW-0812">Transmembrane</keyword>
<feature type="transmembrane region" description="Helical" evidence="2">
    <location>
        <begin position="199"/>
        <end position="221"/>
    </location>
</feature>
<sequence>MCSLENAASAGKLSEFSDCSFDYYHKLSNPSSICSNKPPKAHPQLSKHKHCRKPNIGMVVLWAQDGVDGAAGPTGFAQSRRSDDEDTSDADSLSQSEGGALDAPLLPENPDEDEADATARREALRACCARGLMLVKCLAAYLLVVSIGAGVLASIAEWVVVAARRARGTDDDDTHEWWSCLCEQSVAAHWVDSSQPEKIPVVLSATLLQSIILASASLLVAHRACVRMEWLGSAVVNVLFLTLAILLPPAASGWPAPTAISSSLATLASWAFRPFGDDGCKSSRRFARWCVGVAAAALATNAGVLIFLVWAERLRRRAAAAGEKRSKPRAVVALGGLALVGYAVAALARLGVSVLAQRSFDAFFFDRWSVVAYVAGQPGFQLAGATAFASVAMAVRGVATGDRAHLRVAALLGAVALYINLPAFIATADAARRRGLWLGGTNHCVADYLARRDASDMYGRPSPARAPPLCRYIITEIWGTALHLLFLLLATIAAAAAVRGDGAVAA</sequence>
<evidence type="ECO:0000256" key="1">
    <source>
        <dbReference type="SAM" id="MobiDB-lite"/>
    </source>
</evidence>
<gene>
    <name evidence="3" type="ORF">PCAL00307_LOCUS13864</name>
</gene>
<organism evidence="3">
    <name type="scientific">Pelagomonas calceolata</name>
    <dbReference type="NCBI Taxonomy" id="35677"/>
    <lineage>
        <taxon>Eukaryota</taxon>
        <taxon>Sar</taxon>
        <taxon>Stramenopiles</taxon>
        <taxon>Ochrophyta</taxon>
        <taxon>Pelagophyceae</taxon>
        <taxon>Pelagomonadales</taxon>
        <taxon>Pelagomonadaceae</taxon>
        <taxon>Pelagomonas</taxon>
    </lineage>
</organism>
<dbReference type="AlphaFoldDB" id="A0A7S3ZYZ1"/>
<accession>A0A7S3ZYZ1</accession>
<feature type="transmembrane region" description="Helical" evidence="2">
    <location>
        <begin position="286"/>
        <end position="310"/>
    </location>
</feature>
<keyword evidence="2" id="KW-0472">Membrane</keyword>
<reference evidence="3" key="1">
    <citation type="submission" date="2021-01" db="EMBL/GenBank/DDBJ databases">
        <authorList>
            <person name="Corre E."/>
            <person name="Pelletier E."/>
            <person name="Niang G."/>
            <person name="Scheremetjew M."/>
            <person name="Finn R."/>
            <person name="Kale V."/>
            <person name="Holt S."/>
            <person name="Cochrane G."/>
            <person name="Meng A."/>
            <person name="Brown T."/>
            <person name="Cohen L."/>
        </authorList>
    </citation>
    <scope>NUCLEOTIDE SEQUENCE</scope>
    <source>
        <strain evidence="3">CCMP1756</strain>
    </source>
</reference>
<feature type="transmembrane region" description="Helical" evidence="2">
    <location>
        <begin position="406"/>
        <end position="428"/>
    </location>
</feature>
<feature type="transmembrane region" description="Helical" evidence="2">
    <location>
        <begin position="370"/>
        <end position="394"/>
    </location>
</feature>
<proteinExistence type="predicted"/>
<feature type="transmembrane region" description="Helical" evidence="2">
    <location>
        <begin position="477"/>
        <end position="498"/>
    </location>
</feature>